<dbReference type="EMBL" id="JARKIK010000056">
    <property type="protein sequence ID" value="KAK8732587.1"/>
    <property type="molecule type" value="Genomic_DNA"/>
</dbReference>
<keyword evidence="2 5" id="KW-0238">DNA-binding</keyword>
<dbReference type="Gene3D" id="1.10.10.60">
    <property type="entry name" value="Homeodomain-like"/>
    <property type="match status" value="1"/>
</dbReference>
<feature type="compositionally biased region" description="Low complexity" evidence="7">
    <location>
        <begin position="319"/>
        <end position="330"/>
    </location>
</feature>
<keyword evidence="4 5" id="KW-0539">Nucleus</keyword>
<gene>
    <name evidence="9" type="ORF">OTU49_006834</name>
</gene>
<dbReference type="InterPro" id="IPR020479">
    <property type="entry name" value="HD_metazoa"/>
</dbReference>
<evidence type="ECO:0000256" key="4">
    <source>
        <dbReference type="ARBA" id="ARBA00023242"/>
    </source>
</evidence>
<evidence type="ECO:0000256" key="1">
    <source>
        <dbReference type="ARBA" id="ARBA00004123"/>
    </source>
</evidence>
<dbReference type="InterPro" id="IPR017970">
    <property type="entry name" value="Homeobox_CS"/>
</dbReference>
<dbReference type="PRINTS" id="PR00024">
    <property type="entry name" value="HOMEOBOX"/>
</dbReference>
<dbReference type="InterPro" id="IPR000047">
    <property type="entry name" value="HTH_motif"/>
</dbReference>
<name>A0AAW0WKD2_CHEQU</name>
<reference evidence="9 10" key="1">
    <citation type="journal article" date="2024" name="BMC Genomics">
        <title>Genome assembly of redclaw crayfish (Cherax quadricarinatus) provides insights into its immune adaptation and hypoxia tolerance.</title>
        <authorList>
            <person name="Liu Z."/>
            <person name="Zheng J."/>
            <person name="Li H."/>
            <person name="Fang K."/>
            <person name="Wang S."/>
            <person name="He J."/>
            <person name="Zhou D."/>
            <person name="Weng S."/>
            <person name="Chi M."/>
            <person name="Gu Z."/>
            <person name="He J."/>
            <person name="Li F."/>
            <person name="Wang M."/>
        </authorList>
    </citation>
    <scope>NUCLEOTIDE SEQUENCE [LARGE SCALE GENOMIC DNA]</scope>
    <source>
        <strain evidence="9">ZL_2023a</strain>
    </source>
</reference>
<dbReference type="SUPFAM" id="SSF46689">
    <property type="entry name" value="Homeodomain-like"/>
    <property type="match status" value="1"/>
</dbReference>
<dbReference type="GO" id="GO:0005634">
    <property type="term" value="C:nucleus"/>
    <property type="evidence" value="ECO:0007669"/>
    <property type="project" value="UniProtKB-SubCell"/>
</dbReference>
<keyword evidence="3 5" id="KW-0371">Homeobox</keyword>
<evidence type="ECO:0000259" key="8">
    <source>
        <dbReference type="PROSITE" id="PS50071"/>
    </source>
</evidence>
<feature type="compositionally biased region" description="Low complexity" evidence="7">
    <location>
        <begin position="463"/>
        <end position="474"/>
    </location>
</feature>
<feature type="region of interest" description="Disordered" evidence="7">
    <location>
        <begin position="315"/>
        <end position="474"/>
    </location>
</feature>
<dbReference type="GO" id="GO:0000981">
    <property type="term" value="F:DNA-binding transcription factor activity, RNA polymerase II-specific"/>
    <property type="evidence" value="ECO:0007669"/>
    <property type="project" value="InterPro"/>
</dbReference>
<feature type="domain" description="Homeobox" evidence="8">
    <location>
        <begin position="156"/>
        <end position="216"/>
    </location>
</feature>
<dbReference type="PROSITE" id="PS50071">
    <property type="entry name" value="HOMEOBOX_2"/>
    <property type="match status" value="1"/>
</dbReference>
<dbReference type="SMART" id="SM00389">
    <property type="entry name" value="HOX"/>
    <property type="match status" value="1"/>
</dbReference>
<feature type="compositionally biased region" description="Polar residues" evidence="7">
    <location>
        <begin position="409"/>
        <end position="423"/>
    </location>
</feature>
<dbReference type="CDD" id="cd00086">
    <property type="entry name" value="homeodomain"/>
    <property type="match status" value="1"/>
</dbReference>
<dbReference type="GO" id="GO:0000978">
    <property type="term" value="F:RNA polymerase II cis-regulatory region sequence-specific DNA binding"/>
    <property type="evidence" value="ECO:0007669"/>
    <property type="project" value="TreeGrafter"/>
</dbReference>
<sequence length="502" mass="54308">KYLLCSEAKYCRVYQECWRGFEARPNLPSPCVLSDSNQCRVLPLPTPPGLTHLPTKLASAETATMPDQDLASKYMDLPQQGLASMAHTPPYAQPLGYQQPPTPGYNPPGYGFPPMYPQTSYPGYPMGSYLTSQCPSPSVDEKPEDEGSVRVGGKGKKMRKPRTIYSSLQLQQLNKIFQRTQYLSLPERAELAAKLGLTQTQVKVWFQNKRSKHKKMMKAVQTGGARTPQGTPVVPSSPLTTAPLSSAASPYQTCSTPTPTSPTSQAYGEPGALFQPPGPSYTKAPVISVSQAGPVVDPHQAGHHEFSQHPHIKSEMMTPASHSPNTASPHAHPPPPHPASEGGSPLSCVSHLHYSPHSESPQPHFPSVFSHSHPSHSQPYYSHVVSPLSHPPHSHPLQLPPHAHGPPQHLSTPSSQSQDNHGSPQLCGPGAPPPQHHMNHPPHGGYMPPTSIAPPVSSADHMSLPPAASSPSLAAHHWDMKPPVSAPYMYSWYSPDQQHLLT</sequence>
<dbReference type="Pfam" id="PF00046">
    <property type="entry name" value="Homeodomain"/>
    <property type="match status" value="1"/>
</dbReference>
<proteinExistence type="predicted"/>
<comment type="subcellular location">
    <subcellularLocation>
        <location evidence="1 5 6">Nucleus</location>
    </subcellularLocation>
</comment>
<evidence type="ECO:0000313" key="10">
    <source>
        <dbReference type="Proteomes" id="UP001445076"/>
    </source>
</evidence>
<feature type="compositionally biased region" description="Basic and acidic residues" evidence="7">
    <location>
        <begin position="139"/>
        <end position="148"/>
    </location>
</feature>
<dbReference type="InterPro" id="IPR050460">
    <property type="entry name" value="Distal-less_Homeobox_TF"/>
</dbReference>
<evidence type="ECO:0000256" key="6">
    <source>
        <dbReference type="RuleBase" id="RU000682"/>
    </source>
</evidence>
<comment type="caution">
    <text evidence="9">The sequence shown here is derived from an EMBL/GenBank/DDBJ whole genome shotgun (WGS) entry which is preliminary data.</text>
</comment>
<evidence type="ECO:0000256" key="2">
    <source>
        <dbReference type="ARBA" id="ARBA00023125"/>
    </source>
</evidence>
<evidence type="ECO:0000256" key="7">
    <source>
        <dbReference type="SAM" id="MobiDB-lite"/>
    </source>
</evidence>
<feature type="compositionally biased region" description="Low complexity" evidence="7">
    <location>
        <begin position="360"/>
        <end position="388"/>
    </location>
</feature>
<evidence type="ECO:0000313" key="9">
    <source>
        <dbReference type="EMBL" id="KAK8732587.1"/>
    </source>
</evidence>
<dbReference type="InterPro" id="IPR001356">
    <property type="entry name" value="HD"/>
</dbReference>
<dbReference type="PRINTS" id="PR00031">
    <property type="entry name" value="HTHREPRESSR"/>
</dbReference>
<feature type="non-terminal residue" evidence="9">
    <location>
        <position position="1"/>
    </location>
</feature>
<evidence type="ECO:0000256" key="3">
    <source>
        <dbReference type="ARBA" id="ARBA00023155"/>
    </source>
</evidence>
<dbReference type="PROSITE" id="PS00027">
    <property type="entry name" value="HOMEOBOX_1"/>
    <property type="match status" value="1"/>
</dbReference>
<organism evidence="9 10">
    <name type="scientific">Cherax quadricarinatus</name>
    <name type="common">Australian red claw crayfish</name>
    <dbReference type="NCBI Taxonomy" id="27406"/>
    <lineage>
        <taxon>Eukaryota</taxon>
        <taxon>Metazoa</taxon>
        <taxon>Ecdysozoa</taxon>
        <taxon>Arthropoda</taxon>
        <taxon>Crustacea</taxon>
        <taxon>Multicrustacea</taxon>
        <taxon>Malacostraca</taxon>
        <taxon>Eumalacostraca</taxon>
        <taxon>Eucarida</taxon>
        <taxon>Decapoda</taxon>
        <taxon>Pleocyemata</taxon>
        <taxon>Astacidea</taxon>
        <taxon>Parastacoidea</taxon>
        <taxon>Parastacidae</taxon>
        <taxon>Cherax</taxon>
    </lineage>
</organism>
<feature type="DNA-binding region" description="Homeobox" evidence="5">
    <location>
        <begin position="158"/>
        <end position="217"/>
    </location>
</feature>
<dbReference type="PANTHER" id="PTHR24327">
    <property type="entry name" value="HOMEOBOX PROTEIN"/>
    <property type="match status" value="1"/>
</dbReference>
<accession>A0AAW0WKD2</accession>
<feature type="region of interest" description="Disordered" evidence="7">
    <location>
        <begin position="240"/>
        <end position="285"/>
    </location>
</feature>
<keyword evidence="10" id="KW-1185">Reference proteome</keyword>
<dbReference type="AlphaFoldDB" id="A0AAW0WKD2"/>
<feature type="region of interest" description="Disordered" evidence="7">
    <location>
        <begin position="133"/>
        <end position="160"/>
    </location>
</feature>
<feature type="compositionally biased region" description="Low complexity" evidence="7">
    <location>
        <begin position="240"/>
        <end position="264"/>
    </location>
</feature>
<dbReference type="InterPro" id="IPR009057">
    <property type="entry name" value="Homeodomain-like_sf"/>
</dbReference>
<dbReference type="Proteomes" id="UP001445076">
    <property type="component" value="Unassembled WGS sequence"/>
</dbReference>
<protein>
    <recommendedName>
        <fullName evidence="8">Homeobox domain-containing protein</fullName>
    </recommendedName>
</protein>
<evidence type="ECO:0000256" key="5">
    <source>
        <dbReference type="PROSITE-ProRule" id="PRU00108"/>
    </source>
</evidence>
<dbReference type="FunFam" id="1.10.10.60:FF:000424">
    <property type="entry name" value="ANTP homeobox protein"/>
    <property type="match status" value="1"/>
</dbReference>
<dbReference type="PANTHER" id="PTHR24327:SF81">
    <property type="entry name" value="HOMEOTIC PROTEIN DISTAL-LESS-RELATED"/>
    <property type="match status" value="1"/>
</dbReference>